<dbReference type="Gene3D" id="1.10.1370.20">
    <property type="entry name" value="Oligoendopeptidase f, C-terminal domain"/>
    <property type="match status" value="1"/>
</dbReference>
<dbReference type="InterPro" id="IPR001567">
    <property type="entry name" value="Pept_M3A_M3B_dom"/>
</dbReference>
<reference evidence="9" key="1">
    <citation type="submission" date="2018-06" db="EMBL/GenBank/DDBJ databases">
        <authorList>
            <person name="Zhirakovskaya E."/>
        </authorList>
    </citation>
    <scope>NUCLEOTIDE SEQUENCE</scope>
</reference>
<gene>
    <name evidence="9" type="ORF">MNBD_ALPHA03-1138</name>
</gene>
<dbReference type="PANTHER" id="PTHR11804:SF5">
    <property type="entry name" value="OLIGOENDOPEPTIDASE F"/>
    <property type="match status" value="1"/>
</dbReference>
<evidence type="ECO:0000256" key="4">
    <source>
        <dbReference type="ARBA" id="ARBA00022801"/>
    </source>
</evidence>
<dbReference type="InterPro" id="IPR011977">
    <property type="entry name" value="Pept_M3B_clade3"/>
</dbReference>
<dbReference type="GO" id="GO:0004222">
    <property type="term" value="F:metalloendopeptidase activity"/>
    <property type="evidence" value="ECO:0007669"/>
    <property type="project" value="InterPro"/>
</dbReference>
<evidence type="ECO:0000256" key="6">
    <source>
        <dbReference type="ARBA" id="ARBA00023049"/>
    </source>
</evidence>
<dbReference type="AlphaFoldDB" id="A0A3B1AVH7"/>
<dbReference type="Pfam" id="PF08439">
    <property type="entry name" value="Peptidase_M3_N"/>
    <property type="match status" value="1"/>
</dbReference>
<keyword evidence="6" id="KW-0482">Metalloprotease</keyword>
<keyword evidence="2" id="KW-0645">Protease</keyword>
<evidence type="ECO:0000313" key="9">
    <source>
        <dbReference type="EMBL" id="VAX05731.1"/>
    </source>
</evidence>
<evidence type="ECO:0000256" key="3">
    <source>
        <dbReference type="ARBA" id="ARBA00022723"/>
    </source>
</evidence>
<evidence type="ECO:0000259" key="7">
    <source>
        <dbReference type="Pfam" id="PF01432"/>
    </source>
</evidence>
<dbReference type="GO" id="GO:0046872">
    <property type="term" value="F:metal ion binding"/>
    <property type="evidence" value="ECO:0007669"/>
    <property type="project" value="UniProtKB-KW"/>
</dbReference>
<name>A0A3B1AVH7_9ZZZZ</name>
<evidence type="ECO:0000256" key="2">
    <source>
        <dbReference type="ARBA" id="ARBA00022670"/>
    </source>
</evidence>
<dbReference type="InterPro" id="IPR042088">
    <property type="entry name" value="OligoPept_F_C"/>
</dbReference>
<proteinExistence type="predicted"/>
<dbReference type="EC" id="3.4.24.-" evidence="9"/>
<evidence type="ECO:0000259" key="8">
    <source>
        <dbReference type="Pfam" id="PF08439"/>
    </source>
</evidence>
<dbReference type="EMBL" id="UOFW01000144">
    <property type="protein sequence ID" value="VAX05731.1"/>
    <property type="molecule type" value="Genomic_DNA"/>
</dbReference>
<keyword evidence="5" id="KW-0862">Zinc</keyword>
<accession>A0A3B1AVH7</accession>
<keyword evidence="4 9" id="KW-0378">Hydrolase</keyword>
<dbReference type="InterPro" id="IPR045090">
    <property type="entry name" value="Pept_M3A_M3B"/>
</dbReference>
<dbReference type="PANTHER" id="PTHR11804">
    <property type="entry name" value="PROTEASE M3 THIMET OLIGOPEPTIDASE-RELATED"/>
    <property type="match status" value="1"/>
</dbReference>
<sequence length="600" mass="69240">MTLQLPLDTSRLPLWNLTDLYPAMDSPEILQDFIRLEEVSDVFLKRYKGKLSELSAKEILDSVKQYEIMEEITGRIMSYAGLLNAGDIIDTDITKFYQSCHERITQITTKTLFFTLELNHIDQEKIDQWLKDLQELARYRPWFDTIRQYRPHQLEDKLEEILLDKSVAGRAAWVRLFDETMANLKFDYMDPNNNETKSIGTEEALDFLTDTQESIRKSAANCLSVTFKNNIRLFTHITNTLAKDKEIEDRWRHFESPSSSRHLSNQLEKEVVDALITAVKKSYPRLSHRYYQMKAKWLGAEKLDWWDRNAPLPDSDHKIHQWPDAQKIVLEALDQFSPEMATIGSKFFENDWIDAPIRDGKSPGAFAHPTVPGVHPYLLLNYLGKTRDVMTLAHELGHGIHQVLAGPQGALLSDTPLTLAETASVFGEMLTFQSLLSKEQDSKRRKIIMAAKVEDMLNTVVRQVAFYDFESQIHAARKNGELSADDIGDIWMAVQKESLGDAIKFDDNYRNFWCYIPHFIHSPFYVYAYAFGDCLVNSLYVNYQNNPDGFQEKYIHMLRAGGSLRHKDLLLPFGLDAGDPDFWETGLTMISDLIEEIEKL</sequence>
<keyword evidence="3" id="KW-0479">Metal-binding</keyword>
<organism evidence="9">
    <name type="scientific">hydrothermal vent metagenome</name>
    <dbReference type="NCBI Taxonomy" id="652676"/>
    <lineage>
        <taxon>unclassified sequences</taxon>
        <taxon>metagenomes</taxon>
        <taxon>ecological metagenomes</taxon>
    </lineage>
</organism>
<evidence type="ECO:0000256" key="1">
    <source>
        <dbReference type="ARBA" id="ARBA00001947"/>
    </source>
</evidence>
<evidence type="ECO:0000256" key="5">
    <source>
        <dbReference type="ARBA" id="ARBA00022833"/>
    </source>
</evidence>
<comment type="cofactor">
    <cofactor evidence="1">
        <name>Zn(2+)</name>
        <dbReference type="ChEBI" id="CHEBI:29105"/>
    </cofactor>
</comment>
<dbReference type="GO" id="GO:0006518">
    <property type="term" value="P:peptide metabolic process"/>
    <property type="evidence" value="ECO:0007669"/>
    <property type="project" value="TreeGrafter"/>
</dbReference>
<dbReference type="GO" id="GO:0006508">
    <property type="term" value="P:proteolysis"/>
    <property type="evidence" value="ECO:0007669"/>
    <property type="project" value="UniProtKB-KW"/>
</dbReference>
<protein>
    <submittedName>
        <fullName evidence="9">Oligoendopeptidase F</fullName>
        <ecNumber evidence="9">3.4.24.-</ecNumber>
    </submittedName>
</protein>
<dbReference type="InterPro" id="IPR013647">
    <property type="entry name" value="OligopepF_N_dom"/>
</dbReference>
<feature type="domain" description="Peptidase M3A/M3B catalytic" evidence="7">
    <location>
        <begin position="211"/>
        <end position="585"/>
    </location>
</feature>
<dbReference type="NCBIfam" id="TIGR02290">
    <property type="entry name" value="M3_fam_3"/>
    <property type="match status" value="1"/>
</dbReference>
<dbReference type="Pfam" id="PF01432">
    <property type="entry name" value="Peptidase_M3"/>
    <property type="match status" value="1"/>
</dbReference>
<dbReference type="CDD" id="cd09610">
    <property type="entry name" value="M3B_PepF"/>
    <property type="match status" value="1"/>
</dbReference>
<dbReference type="Gene3D" id="1.20.140.70">
    <property type="entry name" value="Oligopeptidase f, N-terminal domain"/>
    <property type="match status" value="1"/>
</dbReference>
<feature type="domain" description="Oligopeptidase F N-terminal" evidence="8">
    <location>
        <begin position="117"/>
        <end position="186"/>
    </location>
</feature>
<dbReference type="SUPFAM" id="SSF55486">
    <property type="entry name" value="Metalloproteases ('zincins'), catalytic domain"/>
    <property type="match status" value="1"/>
</dbReference>